<dbReference type="GO" id="GO:0015074">
    <property type="term" value="P:DNA integration"/>
    <property type="evidence" value="ECO:0007669"/>
    <property type="project" value="InterPro"/>
</dbReference>
<keyword evidence="1" id="KW-0863">Zinc-finger</keyword>
<dbReference type="InterPro" id="IPR011011">
    <property type="entry name" value="Znf_FYVE_PHD"/>
</dbReference>
<evidence type="ECO:0000256" key="1">
    <source>
        <dbReference type="PROSITE-ProRule" id="PRU00042"/>
    </source>
</evidence>
<keyword evidence="1" id="KW-0479">Metal-binding</keyword>
<dbReference type="GO" id="GO:0008270">
    <property type="term" value="F:zinc ion binding"/>
    <property type="evidence" value="ECO:0007669"/>
    <property type="project" value="UniProtKB-KW"/>
</dbReference>
<evidence type="ECO:0000259" key="4">
    <source>
        <dbReference type="PROSITE" id="PS50994"/>
    </source>
</evidence>
<dbReference type="Proteomes" id="UP000225706">
    <property type="component" value="Unassembled WGS sequence"/>
</dbReference>
<feature type="region of interest" description="Disordered" evidence="2">
    <location>
        <begin position="512"/>
        <end position="584"/>
    </location>
</feature>
<dbReference type="InterPro" id="IPR004875">
    <property type="entry name" value="DDE_SF_endonuclease_dom"/>
</dbReference>
<dbReference type="Gene3D" id="3.30.420.10">
    <property type="entry name" value="Ribonuclease H-like superfamily/Ribonuclease H"/>
    <property type="match status" value="1"/>
</dbReference>
<dbReference type="PANTHER" id="PTHR47331:SF1">
    <property type="entry name" value="GAG-LIKE PROTEIN"/>
    <property type="match status" value="1"/>
</dbReference>
<protein>
    <submittedName>
        <fullName evidence="5">Putative E3 ubiquitin-protein ligase UBR7</fullName>
    </submittedName>
</protein>
<dbReference type="PROSITE" id="PS50994">
    <property type="entry name" value="INTEGRASE"/>
    <property type="match status" value="1"/>
</dbReference>
<feature type="domain" description="C2H2-type" evidence="3">
    <location>
        <begin position="115"/>
        <end position="143"/>
    </location>
</feature>
<evidence type="ECO:0000259" key="3">
    <source>
        <dbReference type="PROSITE" id="PS50157"/>
    </source>
</evidence>
<dbReference type="STRING" id="50429.A0A2B4RHN3"/>
<dbReference type="PROSITE" id="PS50157">
    <property type="entry name" value="ZINC_FINGER_C2H2_2"/>
    <property type="match status" value="1"/>
</dbReference>
<dbReference type="InterPro" id="IPR001584">
    <property type="entry name" value="Integrase_cat-core"/>
</dbReference>
<dbReference type="OrthoDB" id="5983378at2759"/>
<dbReference type="InterPro" id="IPR012337">
    <property type="entry name" value="RNaseH-like_sf"/>
</dbReference>
<gene>
    <name evidence="5" type="primary">UBR7</name>
    <name evidence="5" type="ORF">AWC38_SpisGene17762</name>
</gene>
<comment type="caution">
    <text evidence="5">The sequence shown here is derived from an EMBL/GenBank/DDBJ whole genome shotgun (WGS) entry which is preliminary data.</text>
</comment>
<dbReference type="PANTHER" id="PTHR47331">
    <property type="entry name" value="PHD-TYPE DOMAIN-CONTAINING PROTEIN"/>
    <property type="match status" value="1"/>
</dbReference>
<evidence type="ECO:0000256" key="2">
    <source>
        <dbReference type="SAM" id="MobiDB-lite"/>
    </source>
</evidence>
<organism evidence="5 6">
    <name type="scientific">Stylophora pistillata</name>
    <name type="common">Smooth cauliflower coral</name>
    <dbReference type="NCBI Taxonomy" id="50429"/>
    <lineage>
        <taxon>Eukaryota</taxon>
        <taxon>Metazoa</taxon>
        <taxon>Cnidaria</taxon>
        <taxon>Anthozoa</taxon>
        <taxon>Hexacorallia</taxon>
        <taxon>Scleractinia</taxon>
        <taxon>Astrocoeniina</taxon>
        <taxon>Pocilloporidae</taxon>
        <taxon>Stylophora</taxon>
    </lineage>
</organism>
<sequence>MKLLCFQKNFRCDCGNEKFGGFTCKLYSGKDAENSINKYNQNFRGVYCTCQRPYPDLEDEIEDEMIQCIICEDWYHSRTVASLNVWKSVELKNGSLLDITRTMEKTATLSKSYDVKCSCCGKAFKGQQYLDSHMKFKHPSSRAENSHEGPQHRDISANLKEADVCCSVLDDSPPEVPNDPIVVNKESLGNKRKGSEKHKSNTVELKKKTLDLLDSLTSSKNKCKIVSREKGVHRSLVQKWNKNRGQIFKELEVNKKGKNSGNIRDVRQRKKLVSDRLKQHEKYPLTANLLIAEFKVRRAAGCKVTKLWLRKKMKSKIEMCYGKSEADSFKGRKQLVLRKDKVWRRNKSSIDPKYGRWTPGNRYNVDQVPLPFVVDQGTTYDTVGSKQVWVSQPSSGLDKRHATLQLCIRAEGDQNVKPALVFKGEGNVSSAEKDSYDERVDVYFQQNAWMDEEVNMQWCSKALFPKVGNTEQEKHLGSLPPIGGEFQEMICDNCMTKCSFLQAYLSLSVPQQKSSIDPNQQVDIKQETESKLDIEKTNDLDGGNASVSEKGYHDSKCSGEGSDQQDCFRPESTETPHSDSQKPICSGKSDCWKTTVGKETKSAANDCNASKLENSLADCKLVQLQASVTTVENKATYWHTGWRSNLCKCENCISLYRSLDVLYLTDESDTMVAYEKRGREKTSSVSSYESGMQALQNMARIPQVEVMHGYNDMKNELTEYLKGFVEQGKPLDLIKGIGSDYDAAWDYLDSIYGDPRFISDTVTQEIVQFCAVQHGEDARFCDIVHLVRRCYNTLKEVGVPCDKDNSHMLSIIEQKMCADDRKVWSRDLEREGKSASLKGLMEWMSVEMKSRMRATAPKLKQSRKVNYLKTQGEENTKQTNHRYWLCRNSTHWPDQCPKFAALSIDDRLTRARVNHVCFSCLKRAGRDHRVANCTRRQQCTIEENGAQCNQFHHILLHKSKAIRITIAATTRYSIKAIGIPSISEEVTAVHMSQITELLGLKNEKLRRGKGQVDLLIGIDHAHMRNGESKQAGQLVARRTSVGGVVFGGPSGEMLKTSRILHVKFGMLVDLTDFWNTETRGVAIKPCGCEADKLTQVEREELKIIGNSCQKVGNQWMIPYPWRGDPNLLPDNKCLALNRLVSTERRLKSCPDHAEAYDAQMKEMLEMKFCRKLTKEDESYQGPVHYIPHHAVVRPEKKSTPVRIVFNSPYVYVKRVLTFSDKLTPTMAQIALRKTAQESQATNPDAAKVLTNNVYLDICDSVDTVEKAQRLSKDIDSVLAKRGFSVKGSISNRDVSKGDEEEISDVTKVFKGGSDVDKVLGVVWNHGTDELCFKVRPDLIKDLNKRCSKSFSDKDGPEFLRLPESEWPREIAPAISKEEEMEYRHEKIVGTVTTPKSEEAINPQRFSKWRRLIRVTAFIQRLARRIRAKHSGGQRQDGPPTLSELQEAETLWLKEAQKSPYRRMQKKEFDALSPFVDNKGVIRVGGRVDNVVVSYDSRHPALLPYGPSISLLITRHMHQCGHGGVASTTAKIRARYWILKASKFAKSVKLKCAFRREMVKVGRNKTAKHYGVIFTWLNTRAVHLGIAVDCSTMEFMQVLRRFFSIRGYPALVRSDNGSQTVGAARELREIIKGFDDNQLREFCAEKGMEWKFTTPASPHENGCAEALVKTCKGALKGAVGEKVLAPLELYTCLLKIANLINQRPIGRIPNDPDGGAYICPNDILLGRVTSQVPQRPFKQTKNPRHRVEFVQRIVESFWKRWKRDVFPTLFPRRKWRIE</sequence>
<dbReference type="Gene3D" id="3.30.40.10">
    <property type="entry name" value="Zinc/RING finger domain, C3HC4 (zinc finger)"/>
    <property type="match status" value="1"/>
</dbReference>
<dbReference type="InterPro" id="IPR005312">
    <property type="entry name" value="DUF1759"/>
</dbReference>
<dbReference type="GO" id="GO:0003676">
    <property type="term" value="F:nucleic acid binding"/>
    <property type="evidence" value="ECO:0007669"/>
    <property type="project" value="InterPro"/>
</dbReference>
<dbReference type="Pfam" id="PF03184">
    <property type="entry name" value="DDE_1"/>
    <property type="match status" value="1"/>
</dbReference>
<accession>A0A2B4RHN3</accession>
<evidence type="ECO:0000313" key="5">
    <source>
        <dbReference type="EMBL" id="PFX17894.1"/>
    </source>
</evidence>
<evidence type="ECO:0000313" key="6">
    <source>
        <dbReference type="Proteomes" id="UP000225706"/>
    </source>
</evidence>
<dbReference type="SUPFAM" id="SSF53098">
    <property type="entry name" value="Ribonuclease H-like"/>
    <property type="match status" value="1"/>
</dbReference>
<keyword evidence="6" id="KW-1185">Reference proteome</keyword>
<dbReference type="InterPro" id="IPR013087">
    <property type="entry name" value="Znf_C2H2_type"/>
</dbReference>
<name>A0A2B4RHN3_STYPI</name>
<dbReference type="CDD" id="cd15542">
    <property type="entry name" value="PHD_UBR7"/>
    <property type="match status" value="1"/>
</dbReference>
<dbReference type="InterPro" id="IPR013083">
    <property type="entry name" value="Znf_RING/FYVE/PHD"/>
</dbReference>
<feature type="compositionally biased region" description="Polar residues" evidence="2">
    <location>
        <begin position="512"/>
        <end position="523"/>
    </location>
</feature>
<dbReference type="PROSITE" id="PS00028">
    <property type="entry name" value="ZINC_FINGER_C2H2_1"/>
    <property type="match status" value="1"/>
</dbReference>
<feature type="domain" description="Integrase catalytic" evidence="4">
    <location>
        <begin position="1526"/>
        <end position="1727"/>
    </location>
</feature>
<dbReference type="InterPro" id="IPR036397">
    <property type="entry name" value="RNaseH_sf"/>
</dbReference>
<dbReference type="SUPFAM" id="SSF57903">
    <property type="entry name" value="FYVE/PHD zinc finger"/>
    <property type="match status" value="1"/>
</dbReference>
<proteinExistence type="predicted"/>
<dbReference type="EMBL" id="LSMT01000443">
    <property type="protein sequence ID" value="PFX17894.1"/>
    <property type="molecule type" value="Genomic_DNA"/>
</dbReference>
<reference evidence="6" key="1">
    <citation type="journal article" date="2017" name="bioRxiv">
        <title>Comparative analysis of the genomes of Stylophora pistillata and Acropora digitifera provides evidence for extensive differences between species of corals.</title>
        <authorList>
            <person name="Voolstra C.R."/>
            <person name="Li Y."/>
            <person name="Liew Y.J."/>
            <person name="Baumgarten S."/>
            <person name="Zoccola D."/>
            <person name="Flot J.-F."/>
            <person name="Tambutte S."/>
            <person name="Allemand D."/>
            <person name="Aranda M."/>
        </authorList>
    </citation>
    <scope>NUCLEOTIDE SEQUENCE [LARGE SCALE GENOMIC DNA]</scope>
</reference>
<dbReference type="Pfam" id="PF03564">
    <property type="entry name" value="DUF1759"/>
    <property type="match status" value="1"/>
</dbReference>
<feature type="region of interest" description="Disordered" evidence="2">
    <location>
        <begin position="176"/>
        <end position="201"/>
    </location>
</feature>
<feature type="compositionally biased region" description="Basic and acidic residues" evidence="2">
    <location>
        <begin position="566"/>
        <end position="580"/>
    </location>
</feature>
<feature type="compositionally biased region" description="Basic and acidic residues" evidence="2">
    <location>
        <begin position="524"/>
        <end position="539"/>
    </location>
</feature>
<keyword evidence="1" id="KW-0862">Zinc</keyword>